<dbReference type="HOGENOM" id="CLU_944221_0_0_1"/>
<evidence type="ECO:0000313" key="3">
    <source>
        <dbReference type="EnsemblMetazoa" id="HelroP181078"/>
    </source>
</evidence>
<accession>T1FGL2</accession>
<sequence>MESEHDWPDDDESDNPSNENFSEKCPKDLGSPQRMVASYGTSNESNNQWNGGTRGSSKVSDLFLRSSSSGQQPNLRRNNFQQQSDCLPLSPYPQSLDLIISRERAQMSSIKLHLYFLKRIEEGENVSLLDFSVVIGGRQSCERLCDDLQMKQNYQEINVIKCVKLKKLPGDFLYFQMYNAMHTHNDDYNRKVDVQSVEAQEPLYNEHATEEPIHVHLFCDLKLSTLQLKEKIFCCSFKLSQIVVGYHKVIADVPLKFFLKNKPQVSHCIFNFASVLSSKRENYFFTKTFLLSSAF</sequence>
<dbReference type="InParanoid" id="T1FGL2"/>
<keyword evidence="4" id="KW-1185">Reference proteome</keyword>
<reference evidence="3" key="3">
    <citation type="submission" date="2015-06" db="UniProtKB">
        <authorList>
            <consortium name="EnsemblMetazoa"/>
        </authorList>
    </citation>
    <scope>IDENTIFICATION</scope>
</reference>
<dbReference type="KEGG" id="hro:HELRODRAFT_181078"/>
<dbReference type="Proteomes" id="UP000015101">
    <property type="component" value="Unassembled WGS sequence"/>
</dbReference>
<dbReference type="AlphaFoldDB" id="T1FGL2"/>
<dbReference type="CTD" id="20207961"/>
<dbReference type="EMBL" id="AMQM01007457">
    <property type="status" value="NOT_ANNOTATED_CDS"/>
    <property type="molecule type" value="Genomic_DNA"/>
</dbReference>
<reference evidence="2 4" key="2">
    <citation type="journal article" date="2013" name="Nature">
        <title>Insights into bilaterian evolution from three spiralian genomes.</title>
        <authorList>
            <person name="Simakov O."/>
            <person name="Marletaz F."/>
            <person name="Cho S.J."/>
            <person name="Edsinger-Gonzales E."/>
            <person name="Havlak P."/>
            <person name="Hellsten U."/>
            <person name="Kuo D.H."/>
            <person name="Larsson T."/>
            <person name="Lv J."/>
            <person name="Arendt D."/>
            <person name="Savage R."/>
            <person name="Osoegawa K."/>
            <person name="de Jong P."/>
            <person name="Grimwood J."/>
            <person name="Chapman J.A."/>
            <person name="Shapiro H."/>
            <person name="Aerts A."/>
            <person name="Otillar R.P."/>
            <person name="Terry A.Y."/>
            <person name="Boore J.L."/>
            <person name="Grigoriev I.V."/>
            <person name="Lindberg D.R."/>
            <person name="Seaver E.C."/>
            <person name="Weisblat D.A."/>
            <person name="Putnam N.H."/>
            <person name="Rokhsar D.S."/>
        </authorList>
    </citation>
    <scope>NUCLEOTIDE SEQUENCE</scope>
</reference>
<evidence type="ECO:0000256" key="1">
    <source>
        <dbReference type="SAM" id="MobiDB-lite"/>
    </source>
</evidence>
<feature type="compositionally biased region" description="Polar residues" evidence="1">
    <location>
        <begin position="39"/>
        <end position="58"/>
    </location>
</feature>
<organism evidence="3 4">
    <name type="scientific">Helobdella robusta</name>
    <name type="common">Californian leech</name>
    <dbReference type="NCBI Taxonomy" id="6412"/>
    <lineage>
        <taxon>Eukaryota</taxon>
        <taxon>Metazoa</taxon>
        <taxon>Spiralia</taxon>
        <taxon>Lophotrochozoa</taxon>
        <taxon>Annelida</taxon>
        <taxon>Clitellata</taxon>
        <taxon>Hirudinea</taxon>
        <taxon>Rhynchobdellida</taxon>
        <taxon>Glossiphoniidae</taxon>
        <taxon>Helobdella</taxon>
    </lineage>
</organism>
<dbReference type="EMBL" id="KB097620">
    <property type="protein sequence ID" value="ESN93332.1"/>
    <property type="molecule type" value="Genomic_DNA"/>
</dbReference>
<dbReference type="RefSeq" id="XP_009028602.1">
    <property type="nucleotide sequence ID" value="XM_009030354.1"/>
</dbReference>
<evidence type="ECO:0000313" key="2">
    <source>
        <dbReference type="EMBL" id="ESN93332.1"/>
    </source>
</evidence>
<feature type="region of interest" description="Disordered" evidence="1">
    <location>
        <begin position="1"/>
        <end position="58"/>
    </location>
</feature>
<proteinExistence type="predicted"/>
<evidence type="ECO:0000313" key="4">
    <source>
        <dbReference type="Proteomes" id="UP000015101"/>
    </source>
</evidence>
<protein>
    <submittedName>
        <fullName evidence="2 3">Uncharacterized protein</fullName>
    </submittedName>
</protein>
<reference evidence="4" key="1">
    <citation type="submission" date="2012-12" db="EMBL/GenBank/DDBJ databases">
        <authorList>
            <person name="Hellsten U."/>
            <person name="Grimwood J."/>
            <person name="Chapman J.A."/>
            <person name="Shapiro H."/>
            <person name="Aerts A."/>
            <person name="Otillar R.P."/>
            <person name="Terry A.Y."/>
            <person name="Boore J.L."/>
            <person name="Simakov O."/>
            <person name="Marletaz F."/>
            <person name="Cho S.-J."/>
            <person name="Edsinger-Gonzales E."/>
            <person name="Havlak P."/>
            <person name="Kuo D.-H."/>
            <person name="Larsson T."/>
            <person name="Lv J."/>
            <person name="Arendt D."/>
            <person name="Savage R."/>
            <person name="Osoegawa K."/>
            <person name="de Jong P."/>
            <person name="Lindberg D.R."/>
            <person name="Seaver E.C."/>
            <person name="Weisblat D.A."/>
            <person name="Putnam N.H."/>
            <person name="Grigoriev I.V."/>
            <person name="Rokhsar D.S."/>
        </authorList>
    </citation>
    <scope>NUCLEOTIDE SEQUENCE</scope>
</reference>
<gene>
    <name evidence="3" type="primary">20207961</name>
    <name evidence="2" type="ORF">HELRODRAFT_181078</name>
</gene>
<name>T1FGL2_HELRO</name>
<dbReference type="GeneID" id="20207961"/>
<dbReference type="EnsemblMetazoa" id="HelroT181078">
    <property type="protein sequence ID" value="HelroP181078"/>
    <property type="gene ID" value="HelroG181078"/>
</dbReference>